<dbReference type="InterPro" id="IPR053899">
    <property type="entry name" value="C5orf34-like_2nd"/>
</dbReference>
<dbReference type="Ensembl" id="ENSGWIT00000012233.1">
    <property type="protein sequence ID" value="ENSGWIP00000011006.1"/>
    <property type="gene ID" value="ENSGWIG00000006448.1"/>
</dbReference>
<name>A0A8C5DSF1_GOUWI</name>
<reference evidence="5" key="2">
    <citation type="submission" date="2025-08" db="UniProtKB">
        <authorList>
            <consortium name="Ensembl"/>
        </authorList>
    </citation>
    <scope>IDENTIFICATION</scope>
</reference>
<dbReference type="InterPro" id="IPR053900">
    <property type="entry name" value="C5orf34-like_dom"/>
</dbReference>
<gene>
    <name evidence="5" type="primary">c9h5orf34</name>
</gene>
<organism evidence="5 6">
    <name type="scientific">Gouania willdenowi</name>
    <name type="common">Blunt-snouted clingfish</name>
    <name type="synonym">Lepadogaster willdenowi</name>
    <dbReference type="NCBI Taxonomy" id="441366"/>
    <lineage>
        <taxon>Eukaryota</taxon>
        <taxon>Metazoa</taxon>
        <taxon>Chordata</taxon>
        <taxon>Craniata</taxon>
        <taxon>Vertebrata</taxon>
        <taxon>Euteleostomi</taxon>
        <taxon>Actinopterygii</taxon>
        <taxon>Neopterygii</taxon>
        <taxon>Teleostei</taxon>
        <taxon>Neoteleostei</taxon>
        <taxon>Acanthomorphata</taxon>
        <taxon>Ovalentaria</taxon>
        <taxon>Blenniimorphae</taxon>
        <taxon>Blenniiformes</taxon>
        <taxon>Gobiesocoidei</taxon>
        <taxon>Gobiesocidae</taxon>
        <taxon>Gobiesocinae</taxon>
        <taxon>Gouania</taxon>
    </lineage>
</organism>
<reference evidence="5" key="3">
    <citation type="submission" date="2025-09" db="UniProtKB">
        <authorList>
            <consortium name="Ensembl"/>
        </authorList>
    </citation>
    <scope>IDENTIFICATION</scope>
</reference>
<sequence length="510" mass="57321">METRAAVSTMVMYEDESLEVHYVDGAQLQLSPCGCEFLLLKAAESRTHSRQAMGRVRQRTRFTISEYKELLVAALAFRNKYASQPYLPEELISAESKKPFFRIDSNVYWPDWSLSEAELGPGGEIIVRSKGGEATLMLASSGEDFSVEFMCNLSQNQSYRDTYGSSGGLKGDQTEHTPNGGKELTQSMSCSSTNICTQPKMYQSTTVVQHHSCYTVPSMWVYPLSLARYYWTAHVSDAEDGAETTSKAHKPDISSEARRSLLPQALPLTCPSPHLHRWKFKDPLATDEDSDLPTDLLKVMWCQGIIYRILNGTDPVIEVSPGDESVIRSNAVLNGYFTHYKYDLRRKKRKEVTYHVSSLPPDVLGQVYLVSSTVTRASRLIAGYIQALQLLKFSVMPSCLQKERHFFKPVVCEEKPSHAVIDEQDVNVKQTADWRSDLVAAELEKMKRFNILMEYSQLQGSREKELAELEGTPTDATEDQLDEKCIAEALQRTSKAIQDIDAIISAASMI</sequence>
<evidence type="ECO:0000259" key="3">
    <source>
        <dbReference type="Pfam" id="PF22833"/>
    </source>
</evidence>
<protein>
    <recommendedName>
        <fullName evidence="7">DUF4524 domain-containing protein</fullName>
    </recommendedName>
</protein>
<dbReference type="Proteomes" id="UP000694680">
    <property type="component" value="Chromosome 9"/>
</dbReference>
<dbReference type="PANTHER" id="PTHR34531:SF1">
    <property type="entry name" value="CHROMOSOME 5 OPEN READING FRAME 34"/>
    <property type="match status" value="1"/>
</dbReference>
<evidence type="ECO:0008006" key="7">
    <source>
        <dbReference type="Google" id="ProtNLM"/>
    </source>
</evidence>
<evidence type="ECO:0000259" key="2">
    <source>
        <dbReference type="Pfam" id="PF15025"/>
    </source>
</evidence>
<reference evidence="5" key="1">
    <citation type="submission" date="2020-06" db="EMBL/GenBank/DDBJ databases">
        <authorList>
            <consortium name="Wellcome Sanger Institute Data Sharing"/>
        </authorList>
    </citation>
    <scope>NUCLEOTIDE SEQUENCE [LARGE SCALE GENOMIC DNA]</scope>
</reference>
<evidence type="ECO:0000259" key="4">
    <source>
        <dbReference type="Pfam" id="PF22834"/>
    </source>
</evidence>
<evidence type="ECO:0000313" key="5">
    <source>
        <dbReference type="Ensembl" id="ENSGWIP00000011006.1"/>
    </source>
</evidence>
<feature type="region of interest" description="Disordered" evidence="1">
    <location>
        <begin position="162"/>
        <end position="182"/>
    </location>
</feature>
<feature type="domain" description="C5orf34-like N-terminal" evidence="2">
    <location>
        <begin position="10"/>
        <end position="79"/>
    </location>
</feature>
<dbReference type="InterPro" id="IPR027830">
    <property type="entry name" value="C5orf34-like_N"/>
</dbReference>
<keyword evidence="6" id="KW-1185">Reference proteome</keyword>
<accession>A0A8C5DSF1</accession>
<proteinExistence type="predicted"/>
<dbReference type="Pfam" id="PF22834">
    <property type="entry name" value="Polo_box_4"/>
    <property type="match status" value="1"/>
</dbReference>
<dbReference type="AlphaFoldDB" id="A0A8C5DSF1"/>
<dbReference type="PANTHER" id="PTHR34531">
    <property type="entry name" value="ZGC:153352"/>
    <property type="match status" value="1"/>
</dbReference>
<dbReference type="InterPro" id="IPR053901">
    <property type="entry name" value="C5orf34-like"/>
</dbReference>
<dbReference type="Pfam" id="PF15025">
    <property type="entry name" value="C5orf34-like_N"/>
    <property type="match status" value="1"/>
</dbReference>
<feature type="domain" description="C5orf34-like" evidence="4">
    <location>
        <begin position="297"/>
        <end position="381"/>
    </location>
</feature>
<feature type="domain" description="C5orf34-like second" evidence="3">
    <location>
        <begin position="122"/>
        <end position="227"/>
    </location>
</feature>
<dbReference type="Pfam" id="PF22833">
    <property type="entry name" value="C5orf34_2nd"/>
    <property type="match status" value="1"/>
</dbReference>
<evidence type="ECO:0000313" key="6">
    <source>
        <dbReference type="Proteomes" id="UP000694680"/>
    </source>
</evidence>
<evidence type="ECO:0000256" key="1">
    <source>
        <dbReference type="SAM" id="MobiDB-lite"/>
    </source>
</evidence>